<protein>
    <submittedName>
        <fullName evidence="1">Uncharacterized protein</fullName>
    </submittedName>
</protein>
<comment type="caution">
    <text evidence="1">The sequence shown here is derived from an EMBL/GenBank/DDBJ whole genome shotgun (WGS) entry which is preliminary data.</text>
</comment>
<proteinExistence type="predicted"/>
<name>A0A512PQE1_9LACO</name>
<dbReference type="EMBL" id="BKAM01000076">
    <property type="protein sequence ID" value="GEP73429.1"/>
    <property type="molecule type" value="Genomic_DNA"/>
</dbReference>
<sequence>MHEPSPKPTNNSKIENIGQSWKKIKATIAEVEINTLMIVDRYGDHRSNKYPPK</sequence>
<dbReference type="Proteomes" id="UP000321569">
    <property type="component" value="Unassembled WGS sequence"/>
</dbReference>
<evidence type="ECO:0000313" key="2">
    <source>
        <dbReference type="Proteomes" id="UP000321569"/>
    </source>
</evidence>
<dbReference type="AlphaFoldDB" id="A0A512PQE1"/>
<reference evidence="1 2" key="1">
    <citation type="submission" date="2019-07" db="EMBL/GenBank/DDBJ databases">
        <title>Whole genome shotgun sequence of Lactobacillus rapi NBRC 109618.</title>
        <authorList>
            <person name="Hosoyama A."/>
            <person name="Uohara A."/>
            <person name="Ohji S."/>
            <person name="Ichikawa N."/>
        </authorList>
    </citation>
    <scope>NUCLEOTIDE SEQUENCE [LARGE SCALE GENOMIC DNA]</scope>
    <source>
        <strain evidence="1 2">NBRC 109618</strain>
    </source>
</reference>
<gene>
    <name evidence="1" type="ORF">LRA02_22970</name>
</gene>
<evidence type="ECO:0000313" key="1">
    <source>
        <dbReference type="EMBL" id="GEP73429.1"/>
    </source>
</evidence>
<accession>A0A512PQE1</accession>
<organism evidence="1 2">
    <name type="scientific">Lentilactobacillus rapi</name>
    <dbReference type="NCBI Taxonomy" id="481723"/>
    <lineage>
        <taxon>Bacteria</taxon>
        <taxon>Bacillati</taxon>
        <taxon>Bacillota</taxon>
        <taxon>Bacilli</taxon>
        <taxon>Lactobacillales</taxon>
        <taxon>Lactobacillaceae</taxon>
        <taxon>Lentilactobacillus</taxon>
    </lineage>
</organism>